<protein>
    <recommendedName>
        <fullName evidence="4">TMhelix containing protein</fullName>
    </recommendedName>
</protein>
<gene>
    <name evidence="2" type="ORF">ISREJYDI_CDS0025</name>
</gene>
<evidence type="ECO:0008006" key="4">
    <source>
        <dbReference type="Google" id="ProtNLM"/>
    </source>
</evidence>
<evidence type="ECO:0000313" key="3">
    <source>
        <dbReference type="Proteomes" id="UP001447006"/>
    </source>
</evidence>
<reference evidence="2 3" key="1">
    <citation type="submission" date="2024-03" db="EMBL/GenBank/DDBJ databases">
        <title>Complete Genome Sequence of a Pseudomonas fluorescens Bacteriophage UNO-G1W1 isolated from freshwater ice in Nebraska.</title>
        <authorList>
            <person name="Neville A.J."/>
            <person name="Schulze T.T."/>
            <person name="Davis P.H."/>
        </authorList>
    </citation>
    <scope>NUCLEOTIDE SEQUENCE [LARGE SCALE GENOMIC DNA]</scope>
</reference>
<evidence type="ECO:0000313" key="2">
    <source>
        <dbReference type="EMBL" id="WYN04987.1"/>
    </source>
</evidence>
<evidence type="ECO:0000256" key="1">
    <source>
        <dbReference type="SAM" id="Phobius"/>
    </source>
</evidence>
<accession>A0AAX4MVK5</accession>
<dbReference type="Proteomes" id="UP001447006">
    <property type="component" value="Segment"/>
</dbReference>
<keyword evidence="1" id="KW-1133">Transmembrane helix</keyword>
<keyword evidence="3" id="KW-1185">Reference proteome</keyword>
<keyword evidence="1" id="KW-0812">Transmembrane</keyword>
<organism evidence="2 3">
    <name type="scientific">Pseudomonas phage UNO-G1W1</name>
    <dbReference type="NCBI Taxonomy" id="3136609"/>
    <lineage>
        <taxon>Viruses</taxon>
        <taxon>Duplodnaviria</taxon>
        <taxon>Heunggongvirae</taxon>
        <taxon>Uroviricota</taxon>
        <taxon>Caudoviricetes</taxon>
        <taxon>Vandenendeviridae</taxon>
        <taxon>Gorskivirinae</taxon>
        <taxon>Omahavirus</taxon>
        <taxon>Omahavirus UNOG1W1</taxon>
    </lineage>
</organism>
<feature type="transmembrane region" description="Helical" evidence="1">
    <location>
        <begin position="42"/>
        <end position="66"/>
    </location>
</feature>
<dbReference type="EMBL" id="PP551948">
    <property type="protein sequence ID" value="WYN04987.1"/>
    <property type="molecule type" value="Genomic_DNA"/>
</dbReference>
<keyword evidence="1" id="KW-0472">Membrane</keyword>
<name>A0AAX4MVK5_9CAUD</name>
<sequence>MRLLGGLIVLVFLVFGFMCCWGFVEASIELFTTEFTNRAEYAMFWFMNVIVLLCGMMCFAVCPLIINEMD</sequence>
<proteinExistence type="predicted"/>